<organism evidence="1 2">
    <name type="scientific">Paracoccus cavernae</name>
    <dbReference type="NCBI Taxonomy" id="1571207"/>
    <lineage>
        <taxon>Bacteria</taxon>
        <taxon>Pseudomonadati</taxon>
        <taxon>Pseudomonadota</taxon>
        <taxon>Alphaproteobacteria</taxon>
        <taxon>Rhodobacterales</taxon>
        <taxon>Paracoccaceae</taxon>
        <taxon>Paracoccus</taxon>
    </lineage>
</organism>
<dbReference type="InterPro" id="IPR018666">
    <property type="entry name" value="DUF2125"/>
</dbReference>
<protein>
    <submittedName>
        <fullName evidence="1">DUF2125 domain-containing protein</fullName>
    </submittedName>
</protein>
<comment type="caution">
    <text evidence="1">The sequence shown here is derived from an EMBL/GenBank/DDBJ whole genome shotgun (WGS) entry which is preliminary data.</text>
</comment>
<proteinExistence type="predicted"/>
<evidence type="ECO:0000313" key="2">
    <source>
        <dbReference type="Proteomes" id="UP001243846"/>
    </source>
</evidence>
<evidence type="ECO:0000313" key="1">
    <source>
        <dbReference type="EMBL" id="MDN3712008.1"/>
    </source>
</evidence>
<accession>A0ABT8D5E1</accession>
<gene>
    <name evidence="1" type="ORF">QWZ10_09650</name>
</gene>
<keyword evidence="2" id="KW-1185">Reference proteome</keyword>
<dbReference type="EMBL" id="JAUFRC010000001">
    <property type="protein sequence ID" value="MDN3712008.1"/>
    <property type="molecule type" value="Genomic_DNA"/>
</dbReference>
<dbReference type="Pfam" id="PF09898">
    <property type="entry name" value="DUF2125"/>
    <property type="match status" value="1"/>
</dbReference>
<name>A0ABT8D5E1_9RHOB</name>
<reference evidence="2" key="1">
    <citation type="journal article" date="2019" name="Int. J. Syst. Evol. Microbiol.">
        <title>The Global Catalogue of Microorganisms (GCM) 10K type strain sequencing project: providing services to taxonomists for standard genome sequencing and annotation.</title>
        <authorList>
            <consortium name="The Broad Institute Genomics Platform"/>
            <consortium name="The Broad Institute Genome Sequencing Center for Infectious Disease"/>
            <person name="Wu L."/>
            <person name="Ma J."/>
        </authorList>
    </citation>
    <scope>NUCLEOTIDE SEQUENCE [LARGE SCALE GENOMIC DNA]</scope>
    <source>
        <strain evidence="2">CECT 8482</strain>
    </source>
</reference>
<dbReference type="Proteomes" id="UP001243846">
    <property type="component" value="Unassembled WGS sequence"/>
</dbReference>
<sequence>MRDPTRFGLSLANISFNDGRSVLTAPETRLWISPLSPTTLRADLPPALEIAPVSAVSPDSSLSGMSLALSDGTLSAKVSPLHDLQLTRLDLGTGAVALNGRDLAQALSGRAELAALAHDSPKAAGAAYDLDLALAALDPEGLPALSQLRLPEGMISADVKGRLWLEDAISPLGGSAPVLVGLRSDHTVLSIGDLKARIIGRLQEDEAGFVEGAVMIYTADARPLLEFLASLGVIPEKTIPLGMTLLRGISRAGVGAGLPAANDAADSTPVEAAPEEGFPCPPQTRSACRLHFSTAKPCSARSLWDRPRVFRAERAILTKGR</sequence>